<feature type="region of interest" description="Disordered" evidence="8">
    <location>
        <begin position="345"/>
        <end position="421"/>
    </location>
</feature>
<dbReference type="PANTHER" id="PTHR36699">
    <property type="entry name" value="LD-TRANSPEPTIDASE"/>
    <property type="match status" value="1"/>
</dbReference>
<keyword evidence="9" id="KW-0732">Signal</keyword>
<feature type="domain" description="L,D-TPase catalytic" evidence="10">
    <location>
        <begin position="64"/>
        <end position="196"/>
    </location>
</feature>
<keyword evidence="6 7" id="KW-0961">Cell wall biogenesis/degradation</keyword>
<keyword evidence="3" id="KW-0808">Transferase</keyword>
<dbReference type="PANTHER" id="PTHR36699:SF1">
    <property type="entry name" value="L,D-TRANSPEPTIDASE YAFK-RELATED"/>
    <property type="match status" value="1"/>
</dbReference>
<evidence type="ECO:0000256" key="2">
    <source>
        <dbReference type="ARBA" id="ARBA00005992"/>
    </source>
</evidence>
<keyword evidence="4 7" id="KW-0133">Cell shape</keyword>
<dbReference type="CDD" id="cd16913">
    <property type="entry name" value="YkuD_like"/>
    <property type="match status" value="1"/>
</dbReference>
<evidence type="ECO:0000256" key="7">
    <source>
        <dbReference type="PROSITE-ProRule" id="PRU01373"/>
    </source>
</evidence>
<organism evidence="11 12">
    <name type="scientific">Terrihabitans rhizophilus</name>
    <dbReference type="NCBI Taxonomy" id="3092662"/>
    <lineage>
        <taxon>Bacteria</taxon>
        <taxon>Pseudomonadati</taxon>
        <taxon>Pseudomonadota</taxon>
        <taxon>Alphaproteobacteria</taxon>
        <taxon>Hyphomicrobiales</taxon>
        <taxon>Terrihabitans</taxon>
    </lineage>
</organism>
<dbReference type="EMBL" id="JAXAFJ010000005">
    <property type="protein sequence ID" value="MDX6806509.1"/>
    <property type="molecule type" value="Genomic_DNA"/>
</dbReference>
<feature type="compositionally biased region" description="Basic and acidic residues" evidence="8">
    <location>
        <begin position="451"/>
        <end position="464"/>
    </location>
</feature>
<comment type="similarity">
    <text evidence="2">Belongs to the YkuD family.</text>
</comment>
<feature type="active site" description="Nucleophile" evidence="7">
    <location>
        <position position="165"/>
    </location>
</feature>
<proteinExistence type="inferred from homology"/>
<dbReference type="SUPFAM" id="SSF141523">
    <property type="entry name" value="L,D-transpeptidase catalytic domain-like"/>
    <property type="match status" value="1"/>
</dbReference>
<name>A0ABU4RNU0_9HYPH</name>
<feature type="chain" id="PRO_5046590305" description="L,D-TPase catalytic domain-containing protein" evidence="9">
    <location>
        <begin position="29"/>
        <end position="538"/>
    </location>
</feature>
<feature type="active site" description="Proton donor/acceptor" evidence="7">
    <location>
        <position position="157"/>
    </location>
</feature>
<dbReference type="Pfam" id="PF03734">
    <property type="entry name" value="YkuD"/>
    <property type="match status" value="1"/>
</dbReference>
<feature type="signal peptide" evidence="9">
    <location>
        <begin position="1"/>
        <end position="28"/>
    </location>
</feature>
<feature type="compositionally biased region" description="Low complexity" evidence="8">
    <location>
        <begin position="398"/>
        <end position="410"/>
    </location>
</feature>
<dbReference type="PROSITE" id="PS52029">
    <property type="entry name" value="LD_TPASE"/>
    <property type="match status" value="1"/>
</dbReference>
<dbReference type="Proteomes" id="UP001274321">
    <property type="component" value="Unassembled WGS sequence"/>
</dbReference>
<dbReference type="InterPro" id="IPR005490">
    <property type="entry name" value="LD_TPept_cat_dom"/>
</dbReference>
<evidence type="ECO:0000256" key="3">
    <source>
        <dbReference type="ARBA" id="ARBA00022679"/>
    </source>
</evidence>
<feature type="compositionally biased region" description="Low complexity" evidence="8">
    <location>
        <begin position="501"/>
        <end position="516"/>
    </location>
</feature>
<keyword evidence="12" id="KW-1185">Reference proteome</keyword>
<accession>A0ABU4RNU0</accession>
<comment type="caution">
    <text evidence="11">The sequence shown here is derived from an EMBL/GenBank/DDBJ whole genome shotgun (WGS) entry which is preliminary data.</text>
</comment>
<keyword evidence="5 7" id="KW-0573">Peptidoglycan synthesis</keyword>
<evidence type="ECO:0000259" key="10">
    <source>
        <dbReference type="PROSITE" id="PS52029"/>
    </source>
</evidence>
<evidence type="ECO:0000256" key="5">
    <source>
        <dbReference type="ARBA" id="ARBA00022984"/>
    </source>
</evidence>
<evidence type="ECO:0000256" key="8">
    <source>
        <dbReference type="SAM" id="MobiDB-lite"/>
    </source>
</evidence>
<protein>
    <recommendedName>
        <fullName evidence="10">L,D-TPase catalytic domain-containing protein</fullName>
    </recommendedName>
</protein>
<evidence type="ECO:0000313" key="11">
    <source>
        <dbReference type="EMBL" id="MDX6806509.1"/>
    </source>
</evidence>
<reference evidence="11 12" key="1">
    <citation type="submission" date="2023-11" db="EMBL/GenBank/DDBJ databases">
        <authorList>
            <person name="Bao R."/>
        </authorList>
    </citation>
    <scope>NUCLEOTIDE SEQUENCE [LARGE SCALE GENOMIC DNA]</scope>
    <source>
        <strain evidence="11 12">PJ23</strain>
    </source>
</reference>
<feature type="region of interest" description="Disordered" evidence="8">
    <location>
        <begin position="501"/>
        <end position="538"/>
    </location>
</feature>
<evidence type="ECO:0000256" key="9">
    <source>
        <dbReference type="SAM" id="SignalP"/>
    </source>
</evidence>
<dbReference type="InterPro" id="IPR038063">
    <property type="entry name" value="Transpep_catalytic_dom"/>
</dbReference>
<evidence type="ECO:0000256" key="1">
    <source>
        <dbReference type="ARBA" id="ARBA00004752"/>
    </source>
</evidence>
<comment type="pathway">
    <text evidence="1 7">Cell wall biogenesis; peptidoglycan biosynthesis.</text>
</comment>
<evidence type="ECO:0000256" key="4">
    <source>
        <dbReference type="ARBA" id="ARBA00022960"/>
    </source>
</evidence>
<sequence length="538" mass="57106">MMDSGIYPMTKRPLSLFVVLGVAALALAGCKTDTAAVPGKEAKPIPPKVAALMAEKGMRKEDPILVRIYKEDSQLEVWKKRQTDGRYALLKTYEICRWSGDLGPKKTEGDKQAPEGFYTVSAGQMNPRSAYYLSFDMGFPNSYDRSLGRTGKHLMVHGDCLSAGCYAMTDPQIAEVYALAREAFRGGQRSFQVQAMPFRMTAENLARRRNNPNLAFWKNLKQGSDHFEATKQEPKVAVCGKKYVFDAKATGGAFDPSMACPTFEIEPSVALAVAPKMERDEQKYAQLVAGNVELAAAYVPQNGRIRRSLDEPAAPMTMLAAAQPEQAPPVSARPQPTMALAMADTSSAPAPISSPFVPSRPASQVPEQLLSPPSRNPLAWFGGGKPKELETAATPVQTATAETPRAATPTSQPVAPAGPVLGAEAPMTASLGAPGGSDYRSIYRQVVGLGSDRRDAASSAERRPAASSYARSAQRPATPRPAAAPSAVASAPAASVPLPVPEPTAAAPARTASATPNLPSFNTGMMSAPILSPGTFTR</sequence>
<feature type="compositionally biased region" description="Low complexity" evidence="8">
    <location>
        <begin position="465"/>
        <end position="488"/>
    </location>
</feature>
<evidence type="ECO:0000256" key="6">
    <source>
        <dbReference type="ARBA" id="ARBA00023316"/>
    </source>
</evidence>
<evidence type="ECO:0000313" key="12">
    <source>
        <dbReference type="Proteomes" id="UP001274321"/>
    </source>
</evidence>
<gene>
    <name evidence="11" type="ORF">SCD90_10565</name>
</gene>
<feature type="region of interest" description="Disordered" evidence="8">
    <location>
        <begin position="451"/>
        <end position="488"/>
    </location>
</feature>